<protein>
    <submittedName>
        <fullName evidence="2">Uncharacterized protein</fullName>
    </submittedName>
</protein>
<accession>A0A0R1ESN0</accession>
<evidence type="ECO:0000313" key="3">
    <source>
        <dbReference type="Proteomes" id="UP000051984"/>
    </source>
</evidence>
<comment type="caution">
    <text evidence="2">The sequence shown here is derived from an EMBL/GenBank/DDBJ whole genome shotgun (WGS) entry which is preliminary data.</text>
</comment>
<name>A0A0R1ESN0_LACZE</name>
<gene>
    <name evidence="2" type="ORF">FD51_GL000755</name>
</gene>
<dbReference type="EMBL" id="AZCT01000012">
    <property type="protein sequence ID" value="KRK11966.1"/>
    <property type="molecule type" value="Genomic_DNA"/>
</dbReference>
<keyword evidence="1" id="KW-0472">Membrane</keyword>
<dbReference type="Proteomes" id="UP000051984">
    <property type="component" value="Unassembled WGS sequence"/>
</dbReference>
<dbReference type="AlphaFoldDB" id="A0A0R1ESN0"/>
<organism evidence="2 3">
    <name type="scientific">Lacticaseibacillus zeae DSM 20178 = KCTC 3804</name>
    <dbReference type="NCBI Taxonomy" id="1423816"/>
    <lineage>
        <taxon>Bacteria</taxon>
        <taxon>Bacillati</taxon>
        <taxon>Bacillota</taxon>
        <taxon>Bacilli</taxon>
        <taxon>Lactobacillales</taxon>
        <taxon>Lactobacillaceae</taxon>
        <taxon>Lacticaseibacillus</taxon>
    </lineage>
</organism>
<keyword evidence="1" id="KW-1133">Transmembrane helix</keyword>
<feature type="transmembrane region" description="Helical" evidence="1">
    <location>
        <begin position="16"/>
        <end position="34"/>
    </location>
</feature>
<keyword evidence="1" id="KW-0812">Transmembrane</keyword>
<evidence type="ECO:0000313" key="2">
    <source>
        <dbReference type="EMBL" id="KRK11966.1"/>
    </source>
</evidence>
<sequence>MWLIAVLGLALPSSELTVIQGIAGIVCALGLLFYRPDPLHSSTKSTGIHP</sequence>
<proteinExistence type="predicted"/>
<evidence type="ECO:0000256" key="1">
    <source>
        <dbReference type="SAM" id="Phobius"/>
    </source>
</evidence>
<reference evidence="2 3" key="1">
    <citation type="journal article" date="2015" name="Genome Announc.">
        <title>Expanding the biotechnology potential of lactobacilli through comparative genomics of 213 strains and associated genera.</title>
        <authorList>
            <person name="Sun Z."/>
            <person name="Harris H.M."/>
            <person name="McCann A."/>
            <person name="Guo C."/>
            <person name="Argimon S."/>
            <person name="Zhang W."/>
            <person name="Yang X."/>
            <person name="Jeffery I.B."/>
            <person name="Cooney J.C."/>
            <person name="Kagawa T.F."/>
            <person name="Liu W."/>
            <person name="Song Y."/>
            <person name="Salvetti E."/>
            <person name="Wrobel A."/>
            <person name="Rasinkangas P."/>
            <person name="Parkhill J."/>
            <person name="Rea M.C."/>
            <person name="O'Sullivan O."/>
            <person name="Ritari J."/>
            <person name="Douillard F.P."/>
            <person name="Paul Ross R."/>
            <person name="Yang R."/>
            <person name="Briner A.E."/>
            <person name="Felis G.E."/>
            <person name="de Vos W.M."/>
            <person name="Barrangou R."/>
            <person name="Klaenhammer T.R."/>
            <person name="Caufield P.W."/>
            <person name="Cui Y."/>
            <person name="Zhang H."/>
            <person name="O'Toole P.W."/>
        </authorList>
    </citation>
    <scope>NUCLEOTIDE SEQUENCE [LARGE SCALE GENOMIC DNA]</scope>
    <source>
        <strain evidence="2 3">DSM 20178</strain>
    </source>
</reference>
<dbReference type="PATRIC" id="fig|1423816.3.peg.763"/>